<comment type="caution">
    <text evidence="2">The sequence shown here is derived from an EMBL/GenBank/DDBJ whole genome shotgun (WGS) entry which is preliminary data.</text>
</comment>
<feature type="region of interest" description="Disordered" evidence="1">
    <location>
        <begin position="40"/>
        <end position="69"/>
    </location>
</feature>
<dbReference type="EMBL" id="ANOG01000139">
    <property type="protein sequence ID" value="EMI22174.1"/>
    <property type="molecule type" value="Genomic_DNA"/>
</dbReference>
<organism evidence="2 3">
    <name type="scientific">Rhodopirellula maiorica SM1</name>
    <dbReference type="NCBI Taxonomy" id="1265738"/>
    <lineage>
        <taxon>Bacteria</taxon>
        <taxon>Pseudomonadati</taxon>
        <taxon>Planctomycetota</taxon>
        <taxon>Planctomycetia</taxon>
        <taxon>Pirellulales</taxon>
        <taxon>Pirellulaceae</taxon>
        <taxon>Novipirellula</taxon>
    </lineage>
</organism>
<dbReference type="PATRIC" id="fig|1265738.3.peg.888"/>
<sequence>MFWVLATHDSFLSQSSREAIRPLAILVGLEVQAKWEKSTAWRDEEDESAKQHAADCAKQSRSCCSMRRS</sequence>
<evidence type="ECO:0000256" key="1">
    <source>
        <dbReference type="SAM" id="MobiDB-lite"/>
    </source>
</evidence>
<reference evidence="2 3" key="1">
    <citation type="journal article" date="2013" name="Mar. Genomics">
        <title>Expression of sulfatases in Rhodopirellula baltica and the diversity of sulfatases in the genus Rhodopirellula.</title>
        <authorList>
            <person name="Wegner C.E."/>
            <person name="Richter-Heitmann T."/>
            <person name="Klindworth A."/>
            <person name="Klockow C."/>
            <person name="Richter M."/>
            <person name="Achstetter T."/>
            <person name="Glockner F.O."/>
            <person name="Harder J."/>
        </authorList>
    </citation>
    <scope>NUCLEOTIDE SEQUENCE [LARGE SCALE GENOMIC DNA]</scope>
    <source>
        <strain evidence="2 3">SM1</strain>
    </source>
</reference>
<gene>
    <name evidence="2" type="ORF">RMSM_00891</name>
</gene>
<feature type="compositionally biased region" description="Basic and acidic residues" evidence="1">
    <location>
        <begin position="40"/>
        <end position="55"/>
    </location>
</feature>
<keyword evidence="3" id="KW-1185">Reference proteome</keyword>
<proteinExistence type="predicted"/>
<name>M5S7M1_9BACT</name>
<protein>
    <submittedName>
        <fullName evidence="2">Uncharacterized protein</fullName>
    </submittedName>
</protein>
<evidence type="ECO:0000313" key="3">
    <source>
        <dbReference type="Proteomes" id="UP000011991"/>
    </source>
</evidence>
<accession>M5S7M1</accession>
<dbReference type="AlphaFoldDB" id="M5S7M1"/>
<dbReference type="Proteomes" id="UP000011991">
    <property type="component" value="Unassembled WGS sequence"/>
</dbReference>
<evidence type="ECO:0000313" key="2">
    <source>
        <dbReference type="EMBL" id="EMI22174.1"/>
    </source>
</evidence>